<gene>
    <name evidence="1" type="ORF">GNZ13_47475</name>
</gene>
<protein>
    <recommendedName>
        <fullName evidence="3">Competence protein CoiA-like family protein</fullName>
    </recommendedName>
</protein>
<dbReference type="RefSeq" id="WP_172178094.1">
    <property type="nucleotide sequence ID" value="NZ_WOEZ01000293.1"/>
</dbReference>
<accession>A0A972SP44</accession>
<keyword evidence="2" id="KW-1185">Reference proteome</keyword>
<dbReference type="EMBL" id="WOEZ01000293">
    <property type="protein sequence ID" value="NPT61964.1"/>
    <property type="molecule type" value="Genomic_DNA"/>
</dbReference>
<evidence type="ECO:0000313" key="1">
    <source>
        <dbReference type="EMBL" id="NPT61964.1"/>
    </source>
</evidence>
<organism evidence="1 2">
    <name type="scientific">Paraburkholderia elongata</name>
    <dbReference type="NCBI Taxonomy" id="2675747"/>
    <lineage>
        <taxon>Bacteria</taxon>
        <taxon>Pseudomonadati</taxon>
        <taxon>Pseudomonadota</taxon>
        <taxon>Betaproteobacteria</taxon>
        <taxon>Burkholderiales</taxon>
        <taxon>Burkholderiaceae</taxon>
        <taxon>Paraburkholderia</taxon>
    </lineage>
</organism>
<evidence type="ECO:0008006" key="3">
    <source>
        <dbReference type="Google" id="ProtNLM"/>
    </source>
</evidence>
<reference evidence="1 2" key="1">
    <citation type="submission" date="2019-11" db="EMBL/GenBank/DDBJ databases">
        <title>Metabolism of dissolved organic matter in forest soils.</title>
        <authorList>
            <person name="Cyle K.T."/>
            <person name="Wilhelm R.C."/>
            <person name="Martinez C.E."/>
        </authorList>
    </citation>
    <scope>NUCLEOTIDE SEQUENCE [LARGE SCALE GENOMIC DNA]</scope>
    <source>
        <strain evidence="1 2">5N</strain>
    </source>
</reference>
<proteinExistence type="predicted"/>
<evidence type="ECO:0000313" key="2">
    <source>
        <dbReference type="Proteomes" id="UP000655523"/>
    </source>
</evidence>
<name>A0A972SP44_9BURK</name>
<sequence>MPNTAHIVFARGSAANMAAASDGFASGRAAYICVACGKELQRKVPKSGFPYFAHVYRTTCRLAAHYALRAAAQHVLLDSRFIKVPVPVGEPGARRFQSLLIQWTDSIADIEVGHVPIDFLAETADGQLIVEIAIPGLPRTVSLERVEKLEVPALVVSLPHPARIHGWADLRQCLLHSVENKSWLFAGEKDVRCSPPLPGEEWHAPAMGGVAEKRAPSSWTSPLVFADNSFYRLLNRAEQLGVLQTQMALSCDQWPADVDIEVREEDVFGVDRRVWQADAFGHFVLPASTDSAVREVALSDVLRYLSERYWVDPDREKAARMAVFYYLQGLVERGALLPFIENIEEPTYLVATCRPPAAADDLTWVANATLTASQLRVLSVRAGLKVPIELVQELLESFDDCHPSVPVRRYAVVLARKLHAPPRSVLAFLRDAGLVVEGPPRPASAAQEALF</sequence>
<dbReference type="Proteomes" id="UP000655523">
    <property type="component" value="Unassembled WGS sequence"/>
</dbReference>
<dbReference type="AlphaFoldDB" id="A0A972SP44"/>
<comment type="caution">
    <text evidence="1">The sequence shown here is derived from an EMBL/GenBank/DDBJ whole genome shotgun (WGS) entry which is preliminary data.</text>
</comment>